<comment type="caution">
    <text evidence="1">The sequence shown here is derived from an EMBL/GenBank/DDBJ whole genome shotgun (WGS) entry which is preliminary data.</text>
</comment>
<keyword evidence="2" id="KW-1185">Reference proteome</keyword>
<gene>
    <name evidence="1" type="ORF">MLD38_040160</name>
</gene>
<dbReference type="EMBL" id="CM042891">
    <property type="protein sequence ID" value="KAI4304684.1"/>
    <property type="molecule type" value="Genomic_DNA"/>
</dbReference>
<reference evidence="2" key="1">
    <citation type="journal article" date="2023" name="Front. Plant Sci.">
        <title>Chromosomal-level genome assembly of Melastoma candidum provides insights into trichome evolution.</title>
        <authorList>
            <person name="Zhong Y."/>
            <person name="Wu W."/>
            <person name="Sun C."/>
            <person name="Zou P."/>
            <person name="Liu Y."/>
            <person name="Dai S."/>
            <person name="Zhou R."/>
        </authorList>
    </citation>
    <scope>NUCLEOTIDE SEQUENCE [LARGE SCALE GENOMIC DNA]</scope>
</reference>
<name>A0ACB9L4I0_9MYRT</name>
<protein>
    <submittedName>
        <fullName evidence="1">Uncharacterized protein</fullName>
    </submittedName>
</protein>
<evidence type="ECO:0000313" key="1">
    <source>
        <dbReference type="EMBL" id="KAI4304684.1"/>
    </source>
</evidence>
<proteinExistence type="predicted"/>
<dbReference type="Proteomes" id="UP001057402">
    <property type="component" value="Chromosome 12"/>
</dbReference>
<evidence type="ECO:0000313" key="2">
    <source>
        <dbReference type="Proteomes" id="UP001057402"/>
    </source>
</evidence>
<sequence length="150" mass="15113">MPMSSPSSSPLLSALVFLAFLHVASSLHSLSPFPSPSPSPGPAAADDSPISSPPSPPPSETPSPAQAPPVSPGPTPDKSTADLSHTGVLDQNAGAGDKSEGLNGGSKAGVVLGVVVCAALVVVGGIVYRKRRENIRRQQDAYSGRGEIQL</sequence>
<accession>A0ACB9L4I0</accession>
<organism evidence="1 2">
    <name type="scientific">Melastoma candidum</name>
    <dbReference type="NCBI Taxonomy" id="119954"/>
    <lineage>
        <taxon>Eukaryota</taxon>
        <taxon>Viridiplantae</taxon>
        <taxon>Streptophyta</taxon>
        <taxon>Embryophyta</taxon>
        <taxon>Tracheophyta</taxon>
        <taxon>Spermatophyta</taxon>
        <taxon>Magnoliopsida</taxon>
        <taxon>eudicotyledons</taxon>
        <taxon>Gunneridae</taxon>
        <taxon>Pentapetalae</taxon>
        <taxon>rosids</taxon>
        <taxon>malvids</taxon>
        <taxon>Myrtales</taxon>
        <taxon>Melastomataceae</taxon>
        <taxon>Melastomatoideae</taxon>
        <taxon>Melastomateae</taxon>
        <taxon>Melastoma</taxon>
    </lineage>
</organism>